<keyword evidence="5 10" id="KW-1133">Transmembrane helix</keyword>
<comment type="subcellular location">
    <subcellularLocation>
        <location evidence="1">Membrane</location>
        <topology evidence="1">Multi-pass membrane protein</topology>
    </subcellularLocation>
</comment>
<evidence type="ECO:0000259" key="11">
    <source>
        <dbReference type="PROSITE" id="PS50095"/>
    </source>
</evidence>
<evidence type="ECO:0000256" key="9">
    <source>
        <dbReference type="SAM" id="MobiDB-lite"/>
    </source>
</evidence>
<evidence type="ECO:0000256" key="5">
    <source>
        <dbReference type="ARBA" id="ARBA00022989"/>
    </source>
</evidence>
<evidence type="ECO:0000256" key="2">
    <source>
        <dbReference type="ARBA" id="ARBA00007200"/>
    </source>
</evidence>
<dbReference type="SUPFAM" id="SSF49723">
    <property type="entry name" value="Lipase/lipooxygenase domain (PLAT/LH2 domain)"/>
    <property type="match status" value="1"/>
</dbReference>
<dbReference type="InterPro" id="IPR046791">
    <property type="entry name" value="Polycystin_dom"/>
</dbReference>
<comment type="similarity">
    <text evidence="2">Belongs to the polycystin family.</text>
</comment>
<evidence type="ECO:0000256" key="7">
    <source>
        <dbReference type="ARBA" id="ARBA00023180"/>
    </source>
</evidence>
<evidence type="ECO:0000313" key="13">
    <source>
        <dbReference type="Proteomes" id="UP001164746"/>
    </source>
</evidence>
<keyword evidence="6 10" id="KW-0472">Membrane</keyword>
<feature type="transmembrane region" description="Helical" evidence="10">
    <location>
        <begin position="1249"/>
        <end position="1272"/>
    </location>
</feature>
<keyword evidence="13" id="KW-1185">Reference proteome</keyword>
<accession>A0ABY7F337</accession>
<comment type="caution">
    <text evidence="8">Lacks conserved residue(s) required for the propagation of feature annotation.</text>
</comment>
<dbReference type="PANTHER" id="PTHR10877">
    <property type="entry name" value="POLYCYSTIN FAMILY MEMBER"/>
    <property type="match status" value="1"/>
</dbReference>
<keyword evidence="4" id="KW-0732">Signal</keyword>
<evidence type="ECO:0000256" key="8">
    <source>
        <dbReference type="PROSITE-ProRule" id="PRU00152"/>
    </source>
</evidence>
<proteinExistence type="inferred from homology"/>
<keyword evidence="3 10" id="KW-0812">Transmembrane</keyword>
<feature type="transmembrane region" description="Helical" evidence="10">
    <location>
        <begin position="692"/>
        <end position="712"/>
    </location>
</feature>
<dbReference type="EMBL" id="CP111020">
    <property type="protein sequence ID" value="WAR15128.1"/>
    <property type="molecule type" value="Genomic_DNA"/>
</dbReference>
<evidence type="ECO:0000256" key="1">
    <source>
        <dbReference type="ARBA" id="ARBA00004141"/>
    </source>
</evidence>
<evidence type="ECO:0000313" key="12">
    <source>
        <dbReference type="EMBL" id="WAR15128.1"/>
    </source>
</evidence>
<dbReference type="PANTHER" id="PTHR10877:SF150">
    <property type="entry name" value="REJ DOMAIN-CONTAINING PROTEIN"/>
    <property type="match status" value="1"/>
</dbReference>
<feature type="transmembrane region" description="Helical" evidence="10">
    <location>
        <begin position="1055"/>
        <end position="1076"/>
    </location>
</feature>
<dbReference type="InterPro" id="IPR013122">
    <property type="entry name" value="PKD1_2_channel"/>
</dbReference>
<feature type="transmembrane region" description="Helical" evidence="10">
    <location>
        <begin position="795"/>
        <end position="815"/>
    </location>
</feature>
<feature type="compositionally biased region" description="Basic and acidic residues" evidence="9">
    <location>
        <begin position="1435"/>
        <end position="1446"/>
    </location>
</feature>
<gene>
    <name evidence="12" type="ORF">MAR_005233</name>
</gene>
<feature type="transmembrane region" description="Helical" evidence="10">
    <location>
        <begin position="648"/>
        <end position="672"/>
    </location>
</feature>
<name>A0ABY7F337_MYAAR</name>
<dbReference type="SMART" id="SM00308">
    <property type="entry name" value="LH2"/>
    <property type="match status" value="1"/>
</dbReference>
<keyword evidence="7" id="KW-0325">Glycoprotein</keyword>
<dbReference type="Pfam" id="PF01477">
    <property type="entry name" value="PLAT"/>
    <property type="match status" value="1"/>
</dbReference>
<feature type="domain" description="PLAT" evidence="11">
    <location>
        <begin position="384"/>
        <end position="494"/>
    </location>
</feature>
<dbReference type="InterPro" id="IPR003915">
    <property type="entry name" value="PKD_2"/>
</dbReference>
<feature type="region of interest" description="Disordered" evidence="9">
    <location>
        <begin position="1409"/>
        <end position="1446"/>
    </location>
</feature>
<dbReference type="Proteomes" id="UP001164746">
    <property type="component" value="Chromosome 9"/>
</dbReference>
<feature type="transmembrane region" description="Helical" evidence="10">
    <location>
        <begin position="1096"/>
        <end position="1118"/>
    </location>
</feature>
<sequence>MYVEVAMYFIFPNNRIIGKQLGKKAAAMAIQLAQKSQDELRLCKTCSNINSTKTEQLLIKNSAENIANSTTTTKTSAFQLTGLYEAIANSSVGRKKREVEKIAGEDVSVSAFEFTENVYMYDTDGTSSYVTSNVLRIDVKTPTTRVTPGYMVFEQNVVTPDAVTISPKDFVDVDDVSEFAYHRFIYGKASDSVCMIIEPLENTTFESYDVYLGGSEPPSIEQFHLKFTVGVDNSWQSCIKSKDMPGHTGLVYYAVRVPGTVKQVDYNLTLVTAGCLTWNEMQAKWETDKCEMEWKPLENKIVCVCREVTDLVFANSFFVAPNSIDFATVFLKFSPLSQAAVLGALTGVLFIYILAVLFLIGLDRRDQLKWGVTPLRDNALGDSSYYLIKVMTGLRRGAGTDSRIAFVLTGAKGDTGPREITGSVMSFFMATKRHLGALEQLNIWHDNQGDGDQASWYLNQVVVYDIETKTTYTFVAEKWLSVETEVYAIIPVTVPGTPVQFESRFFYQRQQLKYDRFVILGKLLLDSTYQICCFQTRDRLSESHMWVSILYRPQTSTFTRVQRASCALVYIYLTMIANAMFFNPNDEYESPPLIQVGPFRFTPQQIYISIVCALITTPPVMLLIFLFKRTKRRPSGAGDLAANRAVCIYFAWALFIVGTIVPAFFVLLYSMQWGKQKSEEWLTCFLMSMFESMMLVDPFMVLLIAFVLACIFRTSRNDTNVDVDVIIENYQKSFGETEDNITSSIKLLKRAKEEYQSYKCMLLLHTMPRNISPPLKGDNLEQAASSWKHKQELMAVFKDIILNLFLMFIICSIAFSNRDNRSYSLHEDIINQFVTPWRKPHFQTIKSQGDMYNWLNVSVIPNLFPEFDINGSPLPWYEKKFISRYNTMRLGPPRLRQLRTTNAASCSLPYVGNVSCIDEYSIFSEEEGDYCMRWESKPCDTIENLFNVSIDAWSFTSAVDIWGLPLSGFYTTYGGGGFIAQFDISRSVSIEIVNELFRALWVDRQTRAVFFEFTLYSPATNMFIYNVFLIEFPQTGGAFTTYWVYPIRVYSHVGAIGTFTLICELIFVIYLVILLVKLSVRIYQKRMGFFSEFWKVYELVMFSLGVTSIAIYAIRLGFTYMTINRYKENIKQFVNFSHIVLWDQILVACLSILVFMATFRMLEIFATSKKVSALVKVFQQCSKDLFWYGMAFLHMFLGFCFLGYLLFGSHLASYMNVFKCLGTLFIAMIGKTKFTEINETQPLLAKFYFIVYIVVIVFFVLSIFLSILGASIDNAVQETKTEKQEDLVELLIRKLKTTFSKPDTGIIPKKTLSRSPSNEMSLMHKDTFTVIKYQYGRHAEPGSGEPFFADEELGRTRYQRESISAKDTFTVTKQQYRRLAEPGSCEPFLDDDELGRRHFQRRNIPAEQTFTVPNNPYGKLAEPGSVEPWLDEEETGRKHQQRDIIS</sequence>
<evidence type="ECO:0000256" key="10">
    <source>
        <dbReference type="SAM" id="Phobius"/>
    </source>
</evidence>
<dbReference type="Pfam" id="PF20519">
    <property type="entry name" value="Polycystin_dom"/>
    <property type="match status" value="1"/>
</dbReference>
<evidence type="ECO:0000256" key="6">
    <source>
        <dbReference type="ARBA" id="ARBA00023136"/>
    </source>
</evidence>
<organism evidence="12 13">
    <name type="scientific">Mya arenaria</name>
    <name type="common">Soft-shell clam</name>
    <dbReference type="NCBI Taxonomy" id="6604"/>
    <lineage>
        <taxon>Eukaryota</taxon>
        <taxon>Metazoa</taxon>
        <taxon>Spiralia</taxon>
        <taxon>Lophotrochozoa</taxon>
        <taxon>Mollusca</taxon>
        <taxon>Bivalvia</taxon>
        <taxon>Autobranchia</taxon>
        <taxon>Heteroconchia</taxon>
        <taxon>Euheterodonta</taxon>
        <taxon>Imparidentia</taxon>
        <taxon>Neoheterodontei</taxon>
        <taxon>Myida</taxon>
        <taxon>Myoidea</taxon>
        <taxon>Myidae</taxon>
        <taxon>Mya</taxon>
    </lineage>
</organism>
<dbReference type="InterPro" id="IPR051223">
    <property type="entry name" value="Polycystin"/>
</dbReference>
<feature type="transmembrane region" description="Helical" evidence="10">
    <location>
        <begin position="564"/>
        <end position="582"/>
    </location>
</feature>
<dbReference type="Gene3D" id="2.60.60.20">
    <property type="entry name" value="PLAT/LH2 domain"/>
    <property type="match status" value="1"/>
</dbReference>
<dbReference type="PROSITE" id="PS50095">
    <property type="entry name" value="PLAT"/>
    <property type="match status" value="1"/>
</dbReference>
<feature type="transmembrane region" description="Helical" evidence="10">
    <location>
        <begin position="1185"/>
        <end position="1205"/>
    </location>
</feature>
<dbReference type="Pfam" id="PF08016">
    <property type="entry name" value="PKD_channel"/>
    <property type="match status" value="1"/>
</dbReference>
<dbReference type="InterPro" id="IPR036392">
    <property type="entry name" value="PLAT/LH2_dom_sf"/>
</dbReference>
<dbReference type="InterPro" id="IPR001024">
    <property type="entry name" value="PLAT/LH2_dom"/>
</dbReference>
<evidence type="ECO:0000256" key="4">
    <source>
        <dbReference type="ARBA" id="ARBA00022729"/>
    </source>
</evidence>
<feature type="transmembrane region" description="Helical" evidence="10">
    <location>
        <begin position="1211"/>
        <end position="1229"/>
    </location>
</feature>
<feature type="transmembrane region" description="Helical" evidence="10">
    <location>
        <begin position="339"/>
        <end position="360"/>
    </location>
</feature>
<dbReference type="PRINTS" id="PR01433">
    <property type="entry name" value="POLYCYSTIN2"/>
</dbReference>
<feature type="transmembrane region" description="Helical" evidence="10">
    <location>
        <begin position="606"/>
        <end position="627"/>
    </location>
</feature>
<evidence type="ECO:0000256" key="3">
    <source>
        <dbReference type="ARBA" id="ARBA00022692"/>
    </source>
</evidence>
<dbReference type="Gene3D" id="1.10.287.70">
    <property type="match status" value="1"/>
</dbReference>
<reference evidence="12" key="1">
    <citation type="submission" date="2022-11" db="EMBL/GenBank/DDBJ databases">
        <title>Centuries of genome instability and evolution in soft-shell clam transmissible cancer (bioRxiv).</title>
        <authorList>
            <person name="Hart S.F.M."/>
            <person name="Yonemitsu M.A."/>
            <person name="Giersch R.M."/>
            <person name="Beal B.F."/>
            <person name="Arriagada G."/>
            <person name="Davis B.W."/>
            <person name="Ostrander E.A."/>
            <person name="Goff S.P."/>
            <person name="Metzger M.J."/>
        </authorList>
    </citation>
    <scope>NUCLEOTIDE SEQUENCE</scope>
    <source>
        <strain evidence="12">MELC-2E11</strain>
        <tissue evidence="12">Siphon/mantle</tissue>
    </source>
</reference>
<protein>
    <submittedName>
        <fullName evidence="12">PK1L2-like protein</fullName>
    </submittedName>
</protein>